<feature type="repeat" description="TPR" evidence="2">
    <location>
        <begin position="119"/>
        <end position="152"/>
    </location>
</feature>
<dbReference type="SUPFAM" id="SSF48452">
    <property type="entry name" value="TPR-like"/>
    <property type="match status" value="1"/>
</dbReference>
<dbReference type="InterPro" id="IPR011990">
    <property type="entry name" value="TPR-like_helical_dom_sf"/>
</dbReference>
<dbReference type="InterPro" id="IPR038906">
    <property type="entry name" value="TTC36"/>
</dbReference>
<dbReference type="InterPro" id="IPR019734">
    <property type="entry name" value="TPR_rpt"/>
</dbReference>
<dbReference type="Gene3D" id="1.25.40.10">
    <property type="entry name" value="Tetratricopeptide repeat domain"/>
    <property type="match status" value="1"/>
</dbReference>
<dbReference type="AlphaFoldDB" id="A0A6J2X2S6"/>
<dbReference type="GeneID" id="115874264"/>
<dbReference type="PANTHER" id="PTHR21405:SF0">
    <property type="entry name" value="TETRATRICOPEPTIDE REPEAT PROTEIN 36"/>
    <property type="match status" value="1"/>
</dbReference>
<dbReference type="OrthoDB" id="539634at2759"/>
<proteinExistence type="inferred from homology"/>
<organism evidence="3 4">
    <name type="scientific">Sitophilus oryzae</name>
    <name type="common">Rice weevil</name>
    <name type="synonym">Curculio oryzae</name>
    <dbReference type="NCBI Taxonomy" id="7048"/>
    <lineage>
        <taxon>Eukaryota</taxon>
        <taxon>Metazoa</taxon>
        <taxon>Ecdysozoa</taxon>
        <taxon>Arthropoda</taxon>
        <taxon>Hexapoda</taxon>
        <taxon>Insecta</taxon>
        <taxon>Pterygota</taxon>
        <taxon>Neoptera</taxon>
        <taxon>Endopterygota</taxon>
        <taxon>Coleoptera</taxon>
        <taxon>Polyphaga</taxon>
        <taxon>Cucujiformia</taxon>
        <taxon>Curculionidae</taxon>
        <taxon>Dryophthorinae</taxon>
        <taxon>Sitophilus</taxon>
    </lineage>
</organism>
<sequence>MEKLSDHDKAVLNCIFNPNLPIGEAEITNNVDIQDSEECTAKNLETKQMELEAIQLAEQGKLQEAIKLVNSAIDATPNRPSLYNNRAHILQYLRQFDDALNDLTTAISLCTDQHKKTLSQAYTQRGILYKRNNKIELAKEDFENAARLGNKFAKSQLIELNPYAALCNQMLKQVMDQLN</sequence>
<name>A0A6J2X2S6_SITOR</name>
<dbReference type="Proteomes" id="UP000504635">
    <property type="component" value="Unplaced"/>
</dbReference>
<accession>A0A6J2X2S6</accession>
<evidence type="ECO:0000313" key="3">
    <source>
        <dbReference type="Proteomes" id="UP000504635"/>
    </source>
</evidence>
<evidence type="ECO:0000313" key="4">
    <source>
        <dbReference type="RefSeq" id="XP_030745224.1"/>
    </source>
</evidence>
<dbReference type="SMART" id="SM00028">
    <property type="entry name" value="TPR"/>
    <property type="match status" value="3"/>
</dbReference>
<dbReference type="InParanoid" id="A0A6J2X2S6"/>
<dbReference type="PROSITE" id="PS50005">
    <property type="entry name" value="TPR"/>
    <property type="match status" value="1"/>
</dbReference>
<dbReference type="RefSeq" id="XP_030745224.1">
    <property type="nucleotide sequence ID" value="XM_030889364.1"/>
</dbReference>
<dbReference type="PANTHER" id="PTHR21405">
    <property type="entry name" value="CDNA SEQUENCE BC021608"/>
    <property type="match status" value="1"/>
</dbReference>
<dbReference type="KEGG" id="soy:115874264"/>
<comment type="similarity">
    <text evidence="1">Belongs to the TTC36 family.</text>
</comment>
<evidence type="ECO:0000256" key="1">
    <source>
        <dbReference type="ARBA" id="ARBA00006995"/>
    </source>
</evidence>
<protein>
    <submittedName>
        <fullName evidence="4">Tetratricopeptide repeat protein 36 homolog</fullName>
    </submittedName>
</protein>
<keyword evidence="2" id="KW-0802">TPR repeat</keyword>
<reference evidence="4" key="1">
    <citation type="submission" date="2025-08" db="UniProtKB">
        <authorList>
            <consortium name="RefSeq"/>
        </authorList>
    </citation>
    <scope>IDENTIFICATION</scope>
    <source>
        <tissue evidence="4">Gonads</tissue>
    </source>
</reference>
<gene>
    <name evidence="4" type="primary">LOC115874264</name>
</gene>
<dbReference type="FunCoup" id="A0A6J2X2S6">
    <property type="interactions" value="24"/>
</dbReference>
<keyword evidence="3" id="KW-1185">Reference proteome</keyword>
<dbReference type="Pfam" id="PF13181">
    <property type="entry name" value="TPR_8"/>
    <property type="match status" value="2"/>
</dbReference>
<evidence type="ECO:0000256" key="2">
    <source>
        <dbReference type="PROSITE-ProRule" id="PRU00339"/>
    </source>
</evidence>
<dbReference type="GO" id="GO:0006570">
    <property type="term" value="P:tyrosine metabolic process"/>
    <property type="evidence" value="ECO:0007669"/>
    <property type="project" value="TreeGrafter"/>
</dbReference>